<organism evidence="7 8">
    <name type="scientific">Kazachstania africana (strain ATCC 22294 / BCRC 22015 / CBS 2517 / CECT 1963 / NBRC 1671 / NRRL Y-8276)</name>
    <name type="common">Yeast</name>
    <name type="synonym">Kluyveromyces africanus</name>
    <dbReference type="NCBI Taxonomy" id="1071382"/>
    <lineage>
        <taxon>Eukaryota</taxon>
        <taxon>Fungi</taxon>
        <taxon>Dikarya</taxon>
        <taxon>Ascomycota</taxon>
        <taxon>Saccharomycotina</taxon>
        <taxon>Saccharomycetes</taxon>
        <taxon>Saccharomycetales</taxon>
        <taxon>Saccharomycetaceae</taxon>
        <taxon>Kazachstania</taxon>
    </lineage>
</organism>
<evidence type="ECO:0000256" key="3">
    <source>
        <dbReference type="ARBA" id="ARBA00023295"/>
    </source>
</evidence>
<dbReference type="PANTHER" id="PTHR31308">
    <property type="match status" value="1"/>
</dbReference>
<dbReference type="SUPFAM" id="SSF51445">
    <property type="entry name" value="(Trans)glycosidases"/>
    <property type="match status" value="1"/>
</dbReference>
<dbReference type="InterPro" id="IPR052066">
    <property type="entry name" value="Glycosphingolipid_Hydrolases"/>
</dbReference>
<evidence type="ECO:0000259" key="5">
    <source>
        <dbReference type="Pfam" id="PF00150"/>
    </source>
</evidence>
<dbReference type="Gene3D" id="2.60.40.1180">
    <property type="entry name" value="Golgi alpha-mannosidase II"/>
    <property type="match status" value="1"/>
</dbReference>
<sequence>MLDRLSISSKGEFCDRFGNVVQLRGVNLDPSVKFPSAPYHSTHIPADDLFYEAAEDVSFINHPLPLDEVETHIRRLKSLGFNAIRFPFSWESIEHKGPRMYDFDYMDYVIDVLKKIDRIGSIYVYLDPHQDVWSRFCGGSGAPYWTLLAAGLQPTRFKENEAAILHNYYIDPRTGKESSKFPKMLWTTNYYRLACETMFTLFFGGKQYAPKCVINEENIQDYLQNCFIDAIMTFYKRIQDKAPELFEDNCIIGLESMNEPSNGYIGEKDLNALAKERNLRLGTTPTPFQSFTLGEGIDTVVDEYVLTKLGPSKDKSKLIKCKGYSAWLSQEERYDVDKKYGWERSSEWEAGKCIWRLHNVWELTVNAKPKLLQPDYFSRADKLGVVVDERYFINNFFVDYYRNLYTKYRAIDTNAFIFMQPPVFKEPPQIRQSGLLDNRTICACHFYDGLSLMMKTWNKRFNVDTFGIVRGKYSNPAFSVVFGEKNIRKSFRKQLKQMKDEVGHILGKNIPIFFTEIGMPFDMDNKKAYLAGDYTSQTRAMDAILYALEGNNLSYSLWCYCYKNSHKYGDGWNNEDFSIWSMDDVRKNFSRSNMKLSRSGTPTPELKRSSTSSSFINSRTGARDFVKVTSFSNEIKTAPANLGGIDTFEGFRALDALLRPFPLKIHGSFVYAEFHMASSSYILKIHAKADSSSSTENKNSTYIFLPSFHFTMDDLTIRTSSGSISYDPEYQVLKWNHDAGNQFINIALAEDKRLNSGKSDCIIC</sequence>
<comment type="similarity">
    <text evidence="1">Belongs to the glycosyl hydrolase 5 (cellulase A) family.</text>
</comment>
<dbReference type="GeneID" id="13886648"/>
<dbReference type="RefSeq" id="XP_003959594.1">
    <property type="nucleotide sequence ID" value="XM_003959545.1"/>
</dbReference>
<feature type="domain" description="Glycoside hydrolase family 5 C-terminal" evidence="6">
    <location>
        <begin position="659"/>
        <end position="744"/>
    </location>
</feature>
<dbReference type="AlphaFoldDB" id="H2B1F9"/>
<dbReference type="STRING" id="1071382.H2B1F9"/>
<evidence type="ECO:0000256" key="1">
    <source>
        <dbReference type="ARBA" id="ARBA00005641"/>
    </source>
</evidence>
<dbReference type="InterPro" id="IPR013780">
    <property type="entry name" value="Glyco_hydro_b"/>
</dbReference>
<evidence type="ECO:0008006" key="9">
    <source>
        <dbReference type="Google" id="ProtNLM"/>
    </source>
</evidence>
<dbReference type="HOGENOM" id="CLU_009024_0_1_1"/>
<dbReference type="GO" id="GO:0050295">
    <property type="term" value="F:steryl-beta-glucosidase activity"/>
    <property type="evidence" value="ECO:0007669"/>
    <property type="project" value="TreeGrafter"/>
</dbReference>
<dbReference type="KEGG" id="kaf:KAFR_0K01030"/>
<evidence type="ECO:0000256" key="2">
    <source>
        <dbReference type="ARBA" id="ARBA00022801"/>
    </source>
</evidence>
<dbReference type="FunCoup" id="H2B1F9">
    <property type="interactions" value="44"/>
</dbReference>
<evidence type="ECO:0000313" key="8">
    <source>
        <dbReference type="Proteomes" id="UP000005220"/>
    </source>
</evidence>
<dbReference type="GO" id="GO:1904462">
    <property type="term" value="P:ergosteryl 3-beta-D-glucoside catabolic process"/>
    <property type="evidence" value="ECO:0007669"/>
    <property type="project" value="TreeGrafter"/>
</dbReference>
<dbReference type="PROSITE" id="PS00659">
    <property type="entry name" value="GLYCOSYL_HYDROL_F5"/>
    <property type="match status" value="1"/>
</dbReference>
<dbReference type="EMBL" id="HE650831">
    <property type="protein sequence ID" value="CCF60459.1"/>
    <property type="molecule type" value="Genomic_DNA"/>
</dbReference>
<gene>
    <name evidence="7" type="primary">KAFR0K01030</name>
    <name evidence="7" type="ORF">KAFR_0K01030</name>
</gene>
<keyword evidence="2" id="KW-0378">Hydrolase</keyword>
<proteinExistence type="inferred from homology"/>
<evidence type="ECO:0000256" key="4">
    <source>
        <dbReference type="SAM" id="MobiDB-lite"/>
    </source>
</evidence>
<dbReference type="Gene3D" id="3.20.20.80">
    <property type="entry name" value="Glycosidases"/>
    <property type="match status" value="2"/>
</dbReference>
<evidence type="ECO:0000313" key="7">
    <source>
        <dbReference type="EMBL" id="CCF60459.1"/>
    </source>
</evidence>
<feature type="domain" description="Glycoside hydrolase family 5" evidence="5">
    <location>
        <begin position="70"/>
        <end position="133"/>
    </location>
</feature>
<dbReference type="InParanoid" id="H2B1F9"/>
<dbReference type="Pfam" id="PF00150">
    <property type="entry name" value="Cellulase"/>
    <property type="match status" value="1"/>
</dbReference>
<name>H2B1F9_KAZAF</name>
<dbReference type="GO" id="GO:0000272">
    <property type="term" value="P:polysaccharide catabolic process"/>
    <property type="evidence" value="ECO:0007669"/>
    <property type="project" value="InterPro"/>
</dbReference>
<dbReference type="InterPro" id="IPR017853">
    <property type="entry name" value="GH"/>
</dbReference>
<dbReference type="PANTHER" id="PTHR31308:SF5">
    <property type="entry name" value="ERGOSTERYL-BETA-GLUCOSIDASE"/>
    <property type="match status" value="1"/>
</dbReference>
<evidence type="ECO:0000259" key="6">
    <source>
        <dbReference type="Pfam" id="PF18564"/>
    </source>
</evidence>
<feature type="region of interest" description="Disordered" evidence="4">
    <location>
        <begin position="594"/>
        <end position="615"/>
    </location>
</feature>
<dbReference type="OrthoDB" id="9971853at2759"/>
<protein>
    <recommendedName>
        <fullName evidence="9">Glycoside hydrolase family 5 C-terminal domain-containing protein</fullName>
    </recommendedName>
</protein>
<dbReference type="InterPro" id="IPR041036">
    <property type="entry name" value="GH5_C"/>
</dbReference>
<accession>H2B1F9</accession>
<dbReference type="Proteomes" id="UP000005220">
    <property type="component" value="Chromosome 11"/>
</dbReference>
<dbReference type="InterPro" id="IPR018087">
    <property type="entry name" value="Glyco_hydro_5_CS"/>
</dbReference>
<keyword evidence="3" id="KW-0326">Glycosidase</keyword>
<dbReference type="eggNOG" id="ENOG502QPU8">
    <property type="taxonomic scope" value="Eukaryota"/>
</dbReference>
<reference evidence="7 8" key="1">
    <citation type="journal article" date="2011" name="Proc. Natl. Acad. Sci. U.S.A.">
        <title>Evolutionary erosion of yeast sex chromosomes by mating-type switching accidents.</title>
        <authorList>
            <person name="Gordon J.L."/>
            <person name="Armisen D."/>
            <person name="Proux-Wera E."/>
            <person name="Oheigeartaigh S.S."/>
            <person name="Byrne K.P."/>
            <person name="Wolfe K.H."/>
        </authorList>
    </citation>
    <scope>NUCLEOTIDE SEQUENCE [LARGE SCALE GENOMIC DNA]</scope>
    <source>
        <strain evidence="8">ATCC 22294 / BCRC 22015 / CBS 2517 / CECT 1963 / NBRC 1671 / NRRL Y-8276</strain>
    </source>
</reference>
<dbReference type="FunFam" id="3.20.20.80:FF:000174">
    <property type="entry name" value="YIR007W-like protein"/>
    <property type="match status" value="1"/>
</dbReference>
<dbReference type="Pfam" id="PF18564">
    <property type="entry name" value="Glyco_hydro_5_C"/>
    <property type="match status" value="1"/>
</dbReference>
<dbReference type="InterPro" id="IPR001547">
    <property type="entry name" value="Glyco_hydro_5"/>
</dbReference>
<keyword evidence="8" id="KW-1185">Reference proteome</keyword>